<feature type="binding site" evidence="3">
    <location>
        <position position="38"/>
    </location>
    <ligand>
        <name>Zn(2+)</name>
        <dbReference type="ChEBI" id="CHEBI:29105"/>
    </ligand>
</feature>
<feature type="non-terminal residue" evidence="6">
    <location>
        <position position="216"/>
    </location>
</feature>
<feature type="binding site" evidence="3">
    <location>
        <position position="46"/>
    </location>
    <ligand>
        <name>Zn(2+)</name>
        <dbReference type="ChEBI" id="CHEBI:29105"/>
    </ligand>
</feature>
<dbReference type="InterPro" id="IPR026590">
    <property type="entry name" value="Ssirtuin_cat_dom"/>
</dbReference>
<dbReference type="SUPFAM" id="SSF52467">
    <property type="entry name" value="DHS-like NAD/FAD-binding domain"/>
    <property type="match status" value="1"/>
</dbReference>
<dbReference type="GO" id="GO:0046872">
    <property type="term" value="F:metal ion binding"/>
    <property type="evidence" value="ECO:0007669"/>
    <property type="project" value="UniProtKB-KW"/>
</dbReference>
<dbReference type="AlphaFoldDB" id="A0A812LZM7"/>
<dbReference type="InterPro" id="IPR029035">
    <property type="entry name" value="DHS-like_NAD/FAD-binding_dom"/>
</dbReference>
<evidence type="ECO:0000256" key="4">
    <source>
        <dbReference type="SAM" id="MobiDB-lite"/>
    </source>
</evidence>
<evidence type="ECO:0000256" key="2">
    <source>
        <dbReference type="ARBA" id="ARBA00023027"/>
    </source>
</evidence>
<dbReference type="OrthoDB" id="424302at2759"/>
<evidence type="ECO:0000313" key="6">
    <source>
        <dbReference type="EMBL" id="CAE7249734.1"/>
    </source>
</evidence>
<dbReference type="PANTHER" id="PTHR11085">
    <property type="entry name" value="NAD-DEPENDENT PROTEIN DEACYLASE SIRTUIN-5, MITOCHONDRIAL-RELATED"/>
    <property type="match status" value="1"/>
</dbReference>
<sequence length="216" mass="23798">MDGEFMLVTQNVDGLHLQAGTDASKLCEIHGRIDEMRCDERVEGACLYKVDLNDAANIERARGTVMRTPEPAKDEKEEHLPLCPKCGVRQRPKILWFDESYNEAFFHWKTVMDRMETCDVLLIVGTQLTTGGPRSMVRAAQKSGTIIIRMDTEVDLKDDTTAGMLHLQGKSGEVLPTLLQEVARLRKEPLLAPLAPPAVPTSPGPSAPRAPSPAPT</sequence>
<dbReference type="Gene3D" id="3.40.50.1220">
    <property type="entry name" value="TPP-binding domain"/>
    <property type="match status" value="1"/>
</dbReference>
<evidence type="ECO:0000256" key="3">
    <source>
        <dbReference type="PROSITE-ProRule" id="PRU00236"/>
    </source>
</evidence>
<evidence type="ECO:0000256" key="1">
    <source>
        <dbReference type="ARBA" id="ARBA00022679"/>
    </source>
</evidence>
<keyword evidence="2" id="KW-0520">NAD</keyword>
<dbReference type="InterPro" id="IPR003000">
    <property type="entry name" value="Sirtuin"/>
</dbReference>
<dbReference type="PANTHER" id="PTHR11085:SF10">
    <property type="entry name" value="NAD-DEPENDENT PROTEIN DEACYLASE SIRTUIN-5, MITOCHONDRIAL-RELATED"/>
    <property type="match status" value="1"/>
</dbReference>
<comment type="caution">
    <text evidence="6">The sequence shown here is derived from an EMBL/GenBank/DDBJ whole genome shotgun (WGS) entry which is preliminary data.</text>
</comment>
<dbReference type="GO" id="GO:0005634">
    <property type="term" value="C:nucleus"/>
    <property type="evidence" value="ECO:0007669"/>
    <property type="project" value="TreeGrafter"/>
</dbReference>
<keyword evidence="3" id="KW-0862">Zinc</keyword>
<dbReference type="Pfam" id="PF02146">
    <property type="entry name" value="SIR2"/>
    <property type="match status" value="1"/>
</dbReference>
<feature type="binding site" evidence="3">
    <location>
        <position position="83"/>
    </location>
    <ligand>
        <name>Zn(2+)</name>
        <dbReference type="ChEBI" id="CHEBI:29105"/>
    </ligand>
</feature>
<dbReference type="GO" id="GO:0017136">
    <property type="term" value="F:histone deacetylase activity, NAD-dependent"/>
    <property type="evidence" value="ECO:0007669"/>
    <property type="project" value="TreeGrafter"/>
</dbReference>
<keyword evidence="7" id="KW-1185">Reference proteome</keyword>
<feature type="active site" description="Proton acceptor" evidence="3">
    <location>
        <position position="30"/>
    </location>
</feature>
<dbReference type="Proteomes" id="UP000604046">
    <property type="component" value="Unassembled WGS sequence"/>
</dbReference>
<gene>
    <name evidence="6" type="primary">cobB</name>
    <name evidence="6" type="ORF">SNAT2548_LOCUS12200</name>
</gene>
<feature type="region of interest" description="Disordered" evidence="4">
    <location>
        <begin position="193"/>
        <end position="216"/>
    </location>
</feature>
<proteinExistence type="predicted"/>
<dbReference type="GO" id="GO:0070403">
    <property type="term" value="F:NAD+ binding"/>
    <property type="evidence" value="ECO:0007669"/>
    <property type="project" value="InterPro"/>
</dbReference>
<accession>A0A812LZM7</accession>
<keyword evidence="1" id="KW-0808">Transferase</keyword>
<feature type="compositionally biased region" description="Pro residues" evidence="4">
    <location>
        <begin position="194"/>
        <end position="216"/>
    </location>
</feature>
<dbReference type="InterPro" id="IPR050134">
    <property type="entry name" value="NAD-dep_sirtuin_deacylases"/>
</dbReference>
<evidence type="ECO:0000313" key="7">
    <source>
        <dbReference type="Proteomes" id="UP000604046"/>
    </source>
</evidence>
<reference evidence="6" key="1">
    <citation type="submission" date="2021-02" db="EMBL/GenBank/DDBJ databases">
        <authorList>
            <person name="Dougan E. K."/>
            <person name="Rhodes N."/>
            <person name="Thang M."/>
            <person name="Chan C."/>
        </authorList>
    </citation>
    <scope>NUCLEOTIDE SEQUENCE</scope>
</reference>
<dbReference type="EMBL" id="CAJNDS010001151">
    <property type="protein sequence ID" value="CAE7249734.1"/>
    <property type="molecule type" value="Genomic_DNA"/>
</dbReference>
<feature type="domain" description="Deacetylase sirtuin-type" evidence="5">
    <location>
        <begin position="1"/>
        <end position="188"/>
    </location>
</feature>
<keyword evidence="3" id="KW-0479">Metal-binding</keyword>
<feature type="binding site" evidence="3">
    <location>
        <position position="86"/>
    </location>
    <ligand>
        <name>Zn(2+)</name>
        <dbReference type="ChEBI" id="CHEBI:29105"/>
    </ligand>
</feature>
<protein>
    <submittedName>
        <fullName evidence="6">CobB protein</fullName>
    </submittedName>
</protein>
<organism evidence="6 7">
    <name type="scientific">Symbiodinium natans</name>
    <dbReference type="NCBI Taxonomy" id="878477"/>
    <lineage>
        <taxon>Eukaryota</taxon>
        <taxon>Sar</taxon>
        <taxon>Alveolata</taxon>
        <taxon>Dinophyceae</taxon>
        <taxon>Suessiales</taxon>
        <taxon>Symbiodiniaceae</taxon>
        <taxon>Symbiodinium</taxon>
    </lineage>
</organism>
<evidence type="ECO:0000259" key="5">
    <source>
        <dbReference type="PROSITE" id="PS50305"/>
    </source>
</evidence>
<name>A0A812LZM7_9DINO</name>
<dbReference type="PROSITE" id="PS50305">
    <property type="entry name" value="SIRTUIN"/>
    <property type="match status" value="1"/>
</dbReference>